<feature type="transmembrane region" description="Helical" evidence="10">
    <location>
        <begin position="645"/>
        <end position="665"/>
    </location>
</feature>
<comment type="caution">
    <text evidence="14">The sequence shown here is derived from an EMBL/GenBank/DDBJ whole genome shotgun (WGS) entry which is preliminary data.</text>
</comment>
<feature type="domain" description="SPW repeat-containing integral membrane" evidence="12">
    <location>
        <begin position="726"/>
        <end position="818"/>
    </location>
</feature>
<keyword evidence="6" id="KW-0560">Oxidoreductase</keyword>
<dbReference type="GO" id="GO:0048038">
    <property type="term" value="F:quinone binding"/>
    <property type="evidence" value="ECO:0007669"/>
    <property type="project" value="UniProtKB-KW"/>
</dbReference>
<dbReference type="InterPro" id="IPR012932">
    <property type="entry name" value="VKOR"/>
</dbReference>
<evidence type="ECO:0000256" key="2">
    <source>
        <dbReference type="ARBA" id="ARBA00006214"/>
    </source>
</evidence>
<dbReference type="EMBL" id="JANX01000339">
    <property type="protein sequence ID" value="KGM32305.1"/>
    <property type="molecule type" value="Genomic_DNA"/>
</dbReference>
<name>A0A0A0D2R6_9PROT</name>
<evidence type="ECO:0000256" key="1">
    <source>
        <dbReference type="ARBA" id="ARBA00004141"/>
    </source>
</evidence>
<proteinExistence type="inferred from homology"/>
<dbReference type="GO" id="GO:0016491">
    <property type="term" value="F:oxidoreductase activity"/>
    <property type="evidence" value="ECO:0007669"/>
    <property type="project" value="UniProtKB-KW"/>
</dbReference>
<keyword evidence="8" id="KW-1015">Disulfide bond</keyword>
<evidence type="ECO:0000313" key="14">
    <source>
        <dbReference type="EMBL" id="KGM32305.1"/>
    </source>
</evidence>
<dbReference type="InterPro" id="IPR050177">
    <property type="entry name" value="Lipid_A_modif_metabolic_enz"/>
</dbReference>
<accession>A0A0A0D2R6</accession>
<dbReference type="Gene3D" id="1.20.1440.130">
    <property type="entry name" value="VKOR domain"/>
    <property type="match status" value="1"/>
</dbReference>
<evidence type="ECO:0000259" key="11">
    <source>
        <dbReference type="Pfam" id="PF01370"/>
    </source>
</evidence>
<dbReference type="AlphaFoldDB" id="A0A0A0D2R6"/>
<dbReference type="Gene3D" id="3.40.50.720">
    <property type="entry name" value="NAD(P)-binding Rossmann-like Domain"/>
    <property type="match status" value="1"/>
</dbReference>
<feature type="transmembrane region" description="Helical" evidence="10">
    <location>
        <begin position="453"/>
        <end position="473"/>
    </location>
</feature>
<keyword evidence="7 10" id="KW-0472">Membrane</keyword>
<dbReference type="Proteomes" id="UP000029995">
    <property type="component" value="Unassembled WGS sequence"/>
</dbReference>
<dbReference type="Pfam" id="PF03779">
    <property type="entry name" value="SPW"/>
    <property type="match status" value="2"/>
</dbReference>
<evidence type="ECO:0000313" key="15">
    <source>
        <dbReference type="Proteomes" id="UP000029995"/>
    </source>
</evidence>
<feature type="domain" description="SPW repeat-containing integral membrane" evidence="12">
    <location>
        <begin position="381"/>
        <end position="494"/>
    </location>
</feature>
<feature type="transmembrane region" description="Helical" evidence="10">
    <location>
        <begin position="616"/>
        <end position="638"/>
    </location>
</feature>
<keyword evidence="5 10" id="KW-1133">Transmembrane helix</keyword>
<feature type="transmembrane region" description="Helical" evidence="10">
    <location>
        <begin position="757"/>
        <end position="774"/>
    </location>
</feature>
<dbReference type="Pfam" id="PF07884">
    <property type="entry name" value="VKOR"/>
    <property type="match status" value="1"/>
</dbReference>
<keyword evidence="9" id="KW-0676">Redox-active center</keyword>
<dbReference type="Pfam" id="PF01370">
    <property type="entry name" value="Epimerase"/>
    <property type="match status" value="1"/>
</dbReference>
<comment type="similarity">
    <text evidence="2">Belongs to the VKOR family.</text>
</comment>
<feature type="transmembrane region" description="Helical" evidence="10">
    <location>
        <begin position="485"/>
        <end position="508"/>
    </location>
</feature>
<reference evidence="14 15" key="1">
    <citation type="submission" date="2014-01" db="EMBL/GenBank/DDBJ databases">
        <title>Genome sequence determination for a cystic fibrosis isolate, Inquilinus limosus.</title>
        <authorList>
            <person name="Pino M."/>
            <person name="Di Conza J."/>
            <person name="Gutkind G."/>
        </authorList>
    </citation>
    <scope>NUCLEOTIDE SEQUENCE [LARGE SCALE GENOMIC DNA]</scope>
    <source>
        <strain evidence="14 15">MP06</strain>
    </source>
</reference>
<evidence type="ECO:0000256" key="7">
    <source>
        <dbReference type="ARBA" id="ARBA00023136"/>
    </source>
</evidence>
<evidence type="ECO:0000256" key="3">
    <source>
        <dbReference type="ARBA" id="ARBA00022692"/>
    </source>
</evidence>
<sequence length="836" mass="89760">MVTGSSGFLGQAIIRRLAGRYDVVGLDAVLPPTAAPSFEAIRVDLTSDASVAAALQRVRAGHGNRIASVVHLAGYYDLSGEPSPKYEAVTVRGTERLLRGLQEFETGQFVFASTMLVHAPCAVGERIDEGSPIRPKTPYPQSKADTETLIRQRHGDIPIAILRLAGVYDEQCRAAFLAQQIANIFERQPVSGLYPGDPDKGQPYLHLEDLIDAIDRLVERRRDLPQEAILLLGEEETLSYGDLQSRIGKELHGEAWETWEIPKSFAKTGQWLQEDVLGHDPFIQPWMIDQANDHYALDVSRARALLGWQPRHSLGGTLPAMLAALNADPPGWYRANKLNAAKVAASEPVLDKVEQEGGAPAAQSHGEVEADLAEHHMRTLWAHLVVMALGLWLLIGPFTHGVFEPGLAPTPPAAGHPLSPPEVRNAWLAASDMVSGAAIILLSMLAMARPRSWVQWVTAAVGIWLALAPLVFWTTSPAAYALDTLIGAFVVAFAVMVPAPPGISRAALASPSDLPLGWSYSPSTHTQRVPILAMALIGLLVSRYLAAYQLGHIDSVWDPVFSGGATGAENGTVAVITSGVSKAFPIADAGFGAFAYLLDILTGAIGDRRRWRTMPWIVLIFGLLIVPLGMVSVGFVIIQPTVIGALCGLCIVQAALTVLMMPYSVDEVWASAQFLLQSRRAGRPFWRTLFSGGPPLKQECDPSPDLDAPFATVAHNFVSGGVSYPWTLIASVVLGIWLMMTGTLLGARPPLAYSDHVAGCLVITIAAIAMAEVARPLRFLNVALGLWIALSPFLMAGAGTVAMVADVAAGLGLVLLSLPRGRLSPDHYGGWDRFII</sequence>
<dbReference type="GO" id="GO:0016020">
    <property type="term" value="C:membrane"/>
    <property type="evidence" value="ECO:0007669"/>
    <property type="project" value="UniProtKB-SubCell"/>
</dbReference>
<keyword evidence="4" id="KW-0874">Quinone</keyword>
<comment type="subcellular location">
    <subcellularLocation>
        <location evidence="1">Membrane</location>
        <topology evidence="1">Multi-pass membrane protein</topology>
    </subcellularLocation>
</comment>
<evidence type="ECO:0000256" key="5">
    <source>
        <dbReference type="ARBA" id="ARBA00022989"/>
    </source>
</evidence>
<keyword evidence="3 10" id="KW-0812">Transmembrane</keyword>
<evidence type="ECO:0000256" key="10">
    <source>
        <dbReference type="SAM" id="Phobius"/>
    </source>
</evidence>
<evidence type="ECO:0000256" key="9">
    <source>
        <dbReference type="ARBA" id="ARBA00023284"/>
    </source>
</evidence>
<feature type="domain" description="NAD-dependent epimerase/dehydratase" evidence="11">
    <location>
        <begin position="1"/>
        <end position="227"/>
    </location>
</feature>
<evidence type="ECO:0000256" key="8">
    <source>
        <dbReference type="ARBA" id="ARBA00023157"/>
    </source>
</evidence>
<dbReference type="InterPro" id="IPR001509">
    <property type="entry name" value="Epimerase_deHydtase"/>
</dbReference>
<dbReference type="PANTHER" id="PTHR43245">
    <property type="entry name" value="BIFUNCTIONAL POLYMYXIN RESISTANCE PROTEIN ARNA"/>
    <property type="match status" value="1"/>
</dbReference>
<evidence type="ECO:0000256" key="6">
    <source>
        <dbReference type="ARBA" id="ARBA00023002"/>
    </source>
</evidence>
<gene>
    <name evidence="14" type="ORF">P409_22165</name>
</gene>
<feature type="domain" description="Vitamin K epoxide reductase" evidence="13">
    <location>
        <begin position="530"/>
        <end position="664"/>
    </location>
</feature>
<dbReference type="SUPFAM" id="SSF51735">
    <property type="entry name" value="NAD(P)-binding Rossmann-fold domains"/>
    <property type="match status" value="1"/>
</dbReference>
<organism evidence="14 15">
    <name type="scientific">Inquilinus limosus MP06</name>
    <dbReference type="NCBI Taxonomy" id="1398085"/>
    <lineage>
        <taxon>Bacteria</taxon>
        <taxon>Pseudomonadati</taxon>
        <taxon>Pseudomonadota</taxon>
        <taxon>Alphaproteobacteria</taxon>
        <taxon>Rhodospirillales</taxon>
        <taxon>Rhodospirillaceae</taxon>
        <taxon>Inquilinus</taxon>
    </lineage>
</organism>
<evidence type="ECO:0000259" key="13">
    <source>
        <dbReference type="Pfam" id="PF07884"/>
    </source>
</evidence>
<evidence type="ECO:0000256" key="4">
    <source>
        <dbReference type="ARBA" id="ARBA00022719"/>
    </source>
</evidence>
<protein>
    <submittedName>
        <fullName evidence="14">Vitamin K epoxide reductase</fullName>
    </submittedName>
</protein>
<dbReference type="InterPro" id="IPR005530">
    <property type="entry name" value="SPW"/>
</dbReference>
<evidence type="ECO:0000259" key="12">
    <source>
        <dbReference type="Pfam" id="PF03779"/>
    </source>
</evidence>
<feature type="transmembrane region" description="Helical" evidence="10">
    <location>
        <begin position="786"/>
        <end position="816"/>
    </location>
</feature>
<dbReference type="CDD" id="cd12919">
    <property type="entry name" value="VKOR_2"/>
    <property type="match status" value="1"/>
</dbReference>
<dbReference type="InterPro" id="IPR038354">
    <property type="entry name" value="VKOR_sf"/>
</dbReference>
<feature type="transmembrane region" description="Helical" evidence="10">
    <location>
        <begin position="724"/>
        <end position="745"/>
    </location>
</feature>
<dbReference type="InterPro" id="IPR036291">
    <property type="entry name" value="NAD(P)-bd_dom_sf"/>
</dbReference>
<feature type="transmembrane region" description="Helical" evidence="10">
    <location>
        <begin position="529"/>
        <end position="550"/>
    </location>
</feature>